<gene>
    <name evidence="2" type="ORF">B1756_06765</name>
</gene>
<dbReference type="InterPro" id="IPR005325">
    <property type="entry name" value="DUF308_memb"/>
</dbReference>
<dbReference type="GO" id="GO:0005886">
    <property type="term" value="C:plasma membrane"/>
    <property type="evidence" value="ECO:0007669"/>
    <property type="project" value="TreeGrafter"/>
</dbReference>
<keyword evidence="1" id="KW-0472">Membrane</keyword>
<dbReference type="Proteomes" id="UP000250088">
    <property type="component" value="Chromosome"/>
</dbReference>
<dbReference type="InterPro" id="IPR052712">
    <property type="entry name" value="Acid_resist_chaperone_HdeD"/>
</dbReference>
<dbReference type="GeneID" id="32893766"/>
<evidence type="ECO:0000313" key="3">
    <source>
        <dbReference type="Proteomes" id="UP000250088"/>
    </source>
</evidence>
<name>A0A2Z2HQP1_9EURY</name>
<dbReference type="KEGG" id="naj:B1756_06765"/>
<dbReference type="EMBL" id="CP019893">
    <property type="protein sequence ID" value="ARS89476.1"/>
    <property type="molecule type" value="Genomic_DNA"/>
</dbReference>
<feature type="transmembrane region" description="Helical" evidence="1">
    <location>
        <begin position="21"/>
        <end position="38"/>
    </location>
</feature>
<keyword evidence="1" id="KW-1133">Transmembrane helix</keyword>
<feature type="transmembrane region" description="Helical" evidence="1">
    <location>
        <begin position="157"/>
        <end position="179"/>
    </location>
</feature>
<proteinExistence type="predicted"/>
<dbReference type="RefSeq" id="WP_086887852.1">
    <property type="nucleotide sequence ID" value="NZ_CP019893.1"/>
</dbReference>
<evidence type="ECO:0000256" key="1">
    <source>
        <dbReference type="SAM" id="Phobius"/>
    </source>
</evidence>
<accession>A0A2Z2HQP1</accession>
<dbReference type="PANTHER" id="PTHR34989:SF1">
    <property type="entry name" value="PROTEIN HDED"/>
    <property type="match status" value="1"/>
</dbReference>
<feature type="transmembrane region" description="Helical" evidence="1">
    <location>
        <begin position="131"/>
        <end position="151"/>
    </location>
</feature>
<dbReference type="AlphaFoldDB" id="A0A2Z2HQP1"/>
<sequence length="196" mass="19965">MTETPTEVPEGYSLEHGWRTLALAGGAVGLVGILAIALPFVTGLSVTIGLGALLVVAGIVHGVHTFTARGWRGSLWQAALAVVSVVAGLMLLVNPLVGLATLTILLVAYLLVDGLAELWMAVRMADQPGRAAIALSGLVSLVLAGLIWAGFPTNATWALGLLVGVGILVTGVSMVTVAYTGRKLEAGAPAGEPRRA</sequence>
<feature type="transmembrane region" description="Helical" evidence="1">
    <location>
        <begin position="44"/>
        <end position="63"/>
    </location>
</feature>
<protein>
    <recommendedName>
        <fullName evidence="4">HdeD family acid-resistance protein</fullName>
    </recommendedName>
</protein>
<feature type="transmembrane region" description="Helical" evidence="1">
    <location>
        <begin position="75"/>
        <end position="93"/>
    </location>
</feature>
<evidence type="ECO:0000313" key="2">
    <source>
        <dbReference type="EMBL" id="ARS89476.1"/>
    </source>
</evidence>
<organism evidence="2 3">
    <name type="scientific">Natrarchaeobaculum aegyptiacum</name>
    <dbReference type="NCBI Taxonomy" id="745377"/>
    <lineage>
        <taxon>Archaea</taxon>
        <taxon>Methanobacteriati</taxon>
        <taxon>Methanobacteriota</taxon>
        <taxon>Stenosarchaea group</taxon>
        <taxon>Halobacteria</taxon>
        <taxon>Halobacteriales</taxon>
        <taxon>Natrialbaceae</taxon>
        <taxon>Natrarchaeobaculum</taxon>
    </lineage>
</organism>
<reference evidence="3" key="1">
    <citation type="submission" date="2017-02" db="EMBL/GenBank/DDBJ databases">
        <title>Natronthermophilus aegyptiacus gen. nov.,sp. nov., an aerobic, extremely halophilic alkalithermophilic archaeon isolated from the athalassohaline Wadi An Natrun, Egypt.</title>
        <authorList>
            <person name="Zhao B."/>
        </authorList>
    </citation>
    <scope>NUCLEOTIDE SEQUENCE [LARGE SCALE GENOMIC DNA]</scope>
    <source>
        <strain evidence="3">JW/NM-HA 15</strain>
    </source>
</reference>
<dbReference type="OrthoDB" id="163497at2157"/>
<dbReference type="Pfam" id="PF03729">
    <property type="entry name" value="DUF308"/>
    <property type="match status" value="1"/>
</dbReference>
<keyword evidence="1" id="KW-0812">Transmembrane</keyword>
<dbReference type="PANTHER" id="PTHR34989">
    <property type="entry name" value="PROTEIN HDED"/>
    <property type="match status" value="1"/>
</dbReference>
<evidence type="ECO:0008006" key="4">
    <source>
        <dbReference type="Google" id="ProtNLM"/>
    </source>
</evidence>
<feature type="transmembrane region" description="Helical" evidence="1">
    <location>
        <begin position="99"/>
        <end position="119"/>
    </location>
</feature>
<keyword evidence="3" id="KW-1185">Reference proteome</keyword>